<keyword evidence="3 6" id="KW-0812">Transmembrane</keyword>
<feature type="transmembrane region" description="Helical" evidence="6">
    <location>
        <begin position="94"/>
        <end position="113"/>
    </location>
</feature>
<dbReference type="STRING" id="1608994.TU86_17625"/>
<evidence type="ECO:0000313" key="8">
    <source>
        <dbReference type="EMBL" id="KMN12438.1"/>
    </source>
</evidence>
<comment type="caution">
    <text evidence="8">The sequence shown here is derived from an EMBL/GenBank/DDBJ whole genome shotgun (WGS) entry which is preliminary data.</text>
</comment>
<reference evidence="8 9" key="1">
    <citation type="submission" date="2015-02" db="EMBL/GenBank/DDBJ databases">
        <title>Pseudomonas helleri sp. nov. and Pseudomonas weihenstephanensis sp. nov., isolated from raw cows milk.</title>
        <authorList>
            <person name="von Neubeck M."/>
            <person name="Huptas C."/>
            <person name="Wenning M."/>
            <person name="Scherer S."/>
        </authorList>
    </citation>
    <scope>NUCLEOTIDE SEQUENCE [LARGE SCALE GENOMIC DNA]</scope>
    <source>
        <strain evidence="8 9">DSM 29166</strain>
    </source>
</reference>
<accession>A0A0J6IJE5</accession>
<sequence>MFKHRFVRFLVSGGMGTLLSYGIYLALLQALDFRLSYTVSYVFGIIFAYVMGRFFVFKATQGAASILLFPLVYAAQYVLGVCVVWGSVDYLGMPQWIAPLIAVAVTIPCTYFLSKYLFVGRF</sequence>
<evidence type="ECO:0000313" key="9">
    <source>
        <dbReference type="Proteomes" id="UP000036325"/>
    </source>
</evidence>
<feature type="transmembrane region" description="Helical" evidence="6">
    <location>
        <begin position="39"/>
        <end position="56"/>
    </location>
</feature>
<comment type="subcellular location">
    <subcellularLocation>
        <location evidence="1">Membrane</location>
        <topology evidence="1">Multi-pass membrane protein</topology>
    </subcellularLocation>
</comment>
<dbReference type="OrthoDB" id="2666802at2"/>
<keyword evidence="5 6" id="KW-0472">Membrane</keyword>
<dbReference type="Pfam" id="PF04138">
    <property type="entry name" value="GtrA_DPMS_TM"/>
    <property type="match status" value="1"/>
</dbReference>
<dbReference type="InterPro" id="IPR007267">
    <property type="entry name" value="GtrA_DPMS_TM"/>
</dbReference>
<accession>A0A0J6J7A9</accession>
<evidence type="ECO:0000256" key="3">
    <source>
        <dbReference type="ARBA" id="ARBA00022692"/>
    </source>
</evidence>
<dbReference type="GO" id="GO:0005886">
    <property type="term" value="C:plasma membrane"/>
    <property type="evidence" value="ECO:0007669"/>
    <property type="project" value="TreeGrafter"/>
</dbReference>
<evidence type="ECO:0000256" key="6">
    <source>
        <dbReference type="SAM" id="Phobius"/>
    </source>
</evidence>
<dbReference type="EMBL" id="JYLF01000008">
    <property type="protein sequence ID" value="KMN12438.1"/>
    <property type="molecule type" value="Genomic_DNA"/>
</dbReference>
<dbReference type="AlphaFoldDB" id="A0A0J6IJE5"/>
<feature type="transmembrane region" description="Helical" evidence="6">
    <location>
        <begin position="7"/>
        <end position="27"/>
    </location>
</feature>
<name>A0A0J6IJE5_9PSED</name>
<comment type="similarity">
    <text evidence="2">Belongs to the GtrA family.</text>
</comment>
<organism evidence="8 9">
    <name type="scientific">Pseudomonas weihenstephanensis</name>
    <dbReference type="NCBI Taxonomy" id="1608994"/>
    <lineage>
        <taxon>Bacteria</taxon>
        <taxon>Pseudomonadati</taxon>
        <taxon>Pseudomonadota</taxon>
        <taxon>Gammaproteobacteria</taxon>
        <taxon>Pseudomonadales</taxon>
        <taxon>Pseudomonadaceae</taxon>
        <taxon>Pseudomonas</taxon>
    </lineage>
</organism>
<dbReference type="PATRIC" id="fig|1608994.3.peg.4223"/>
<dbReference type="InterPro" id="IPR051401">
    <property type="entry name" value="GtrA_CellWall_Glycosyl"/>
</dbReference>
<feature type="domain" description="GtrA/DPMS transmembrane" evidence="7">
    <location>
        <begin position="8"/>
        <end position="117"/>
    </location>
</feature>
<evidence type="ECO:0000256" key="4">
    <source>
        <dbReference type="ARBA" id="ARBA00022989"/>
    </source>
</evidence>
<evidence type="ECO:0000256" key="5">
    <source>
        <dbReference type="ARBA" id="ARBA00023136"/>
    </source>
</evidence>
<feature type="transmembrane region" description="Helical" evidence="6">
    <location>
        <begin position="68"/>
        <end position="88"/>
    </location>
</feature>
<gene>
    <name evidence="8" type="ORF">TU86_17625</name>
</gene>
<dbReference type="RefSeq" id="WP_048365604.1">
    <property type="nucleotide sequence ID" value="NZ_JAAEBV010000001.1"/>
</dbReference>
<dbReference type="GO" id="GO:0000271">
    <property type="term" value="P:polysaccharide biosynthetic process"/>
    <property type="evidence" value="ECO:0007669"/>
    <property type="project" value="InterPro"/>
</dbReference>
<protein>
    <recommendedName>
        <fullName evidence="7">GtrA/DPMS transmembrane domain-containing protein</fullName>
    </recommendedName>
</protein>
<evidence type="ECO:0000256" key="2">
    <source>
        <dbReference type="ARBA" id="ARBA00009399"/>
    </source>
</evidence>
<evidence type="ECO:0000256" key="1">
    <source>
        <dbReference type="ARBA" id="ARBA00004141"/>
    </source>
</evidence>
<keyword evidence="4 6" id="KW-1133">Transmembrane helix</keyword>
<evidence type="ECO:0000259" key="7">
    <source>
        <dbReference type="Pfam" id="PF04138"/>
    </source>
</evidence>
<proteinExistence type="inferred from homology"/>
<dbReference type="PANTHER" id="PTHR38459:SF1">
    <property type="entry name" value="PROPHAGE BACTOPRENOL-LINKED GLUCOSE TRANSLOCASE HOMOLOG"/>
    <property type="match status" value="1"/>
</dbReference>
<dbReference type="PANTHER" id="PTHR38459">
    <property type="entry name" value="PROPHAGE BACTOPRENOL-LINKED GLUCOSE TRANSLOCASE HOMOLOG"/>
    <property type="match status" value="1"/>
</dbReference>
<dbReference type="Proteomes" id="UP000036325">
    <property type="component" value="Unassembled WGS sequence"/>
</dbReference>